<name>A0A2A2HEI2_9EURY</name>
<dbReference type="RefSeq" id="WP_095608300.1">
    <property type="nucleotide sequence ID" value="NZ_LMVN01000008.1"/>
</dbReference>
<proteinExistence type="predicted"/>
<comment type="caution">
    <text evidence="1">The sequence shown here is derived from an EMBL/GenBank/DDBJ whole genome shotgun (WGS) entry which is preliminary data.</text>
</comment>
<accession>A0A2A2HEI2</accession>
<organism evidence="1 2">
    <name type="scientific">Methanosphaera cuniculi</name>
    <dbReference type="NCBI Taxonomy" id="1077256"/>
    <lineage>
        <taxon>Archaea</taxon>
        <taxon>Methanobacteriati</taxon>
        <taxon>Methanobacteriota</taxon>
        <taxon>Methanomada group</taxon>
        <taxon>Methanobacteria</taxon>
        <taxon>Methanobacteriales</taxon>
        <taxon>Methanobacteriaceae</taxon>
        <taxon>Methanosphaera</taxon>
    </lineage>
</organism>
<gene>
    <name evidence="1" type="ORF">ASJ82_03820</name>
</gene>
<evidence type="ECO:0000313" key="1">
    <source>
        <dbReference type="EMBL" id="PAV07765.1"/>
    </source>
</evidence>
<keyword evidence="2" id="KW-1185">Reference proteome</keyword>
<dbReference type="EMBL" id="LMVN01000008">
    <property type="protein sequence ID" value="PAV07765.1"/>
    <property type="molecule type" value="Genomic_DNA"/>
</dbReference>
<dbReference type="Pfam" id="PF09887">
    <property type="entry name" value="DUF2114"/>
    <property type="match status" value="1"/>
</dbReference>
<reference evidence="1 2" key="1">
    <citation type="journal article" date="2017" name="BMC Genomics">
        <title>Genomic analysis of methanogenic archaea reveals a shift towards energy conservation.</title>
        <authorList>
            <person name="Gilmore S.P."/>
            <person name="Henske J.K."/>
            <person name="Sexton J.A."/>
            <person name="Solomon K.V."/>
            <person name="Seppala S."/>
            <person name="Yoo J.I."/>
            <person name="Huyett L.M."/>
            <person name="Pressman A."/>
            <person name="Cogan J.Z."/>
            <person name="Kivenson V."/>
            <person name="Peng X."/>
            <person name="Tan Y."/>
            <person name="Valentine D.L."/>
            <person name="O'Malley M.A."/>
        </authorList>
    </citation>
    <scope>NUCLEOTIDE SEQUENCE [LARGE SCALE GENOMIC DNA]</scope>
    <source>
        <strain evidence="1 2">1R-7</strain>
    </source>
</reference>
<evidence type="ECO:0000313" key="2">
    <source>
        <dbReference type="Proteomes" id="UP000217528"/>
    </source>
</evidence>
<dbReference type="AlphaFoldDB" id="A0A2A2HEI2"/>
<dbReference type="InterPro" id="IPR008303">
    <property type="entry name" value="Methan_mark_14"/>
</dbReference>
<dbReference type="OrthoDB" id="114017at2157"/>
<dbReference type="Proteomes" id="UP000217528">
    <property type="component" value="Unassembled WGS sequence"/>
</dbReference>
<protein>
    <submittedName>
        <fullName evidence="1">Uncharacterized protein</fullName>
    </submittedName>
</protein>
<sequence>MTSENIIMPIIKKCDIKDNFYTVLSVELGNTTIKAIIITTNLKTNKNYLINKKILLTRDIQDAQDNDDIFGKTIWNKPLTYNAIVDTITSIIHECLDEVDMRIDDLDFVVRSTGIIALDTLSEHTGLIIKALSDGCINAGITPNMMKAPFKLDNIPRHLHKYSFFNMVKFDGSVVSVNSDENSGLTSNQMESELITAGIKLASKNSIIDFRNPIITIDMGTTLAGCVVDNNKPYADVKCNLVGLAGGISDIILRGCNIIDEKNSTIDLKNNENIIQYNIDELHHNTKKLHKHIKICEVPENVDEFGRVAIDKRQYNNTDVKLVGCTIENEDKLIQTFKDITQDYTIDMINLQIDDMNAYLIKKIVDQIDALNLLSDDMNIGITGRAGITGNKIKFIDEYLKDFSGDIIFTSDGLALGALMMARCMNSMGSPINPIGGSTGGMCIMQQRIKLQKK</sequence>
<dbReference type="NCBIfam" id="TIGR03285">
    <property type="entry name" value="methan_mark_14"/>
    <property type="match status" value="1"/>
</dbReference>